<evidence type="ECO:0000313" key="6">
    <source>
        <dbReference type="Proteomes" id="UP000278327"/>
    </source>
</evidence>
<protein>
    <recommendedName>
        <fullName evidence="7">DNA helicase</fullName>
    </recommendedName>
</protein>
<dbReference type="InterPro" id="IPR027417">
    <property type="entry name" value="P-loop_NTPase"/>
</dbReference>
<dbReference type="RefSeq" id="WP_117284216.1">
    <property type="nucleotide sequence ID" value="NZ_JAMTCE010000013.1"/>
</dbReference>
<keyword evidence="2" id="KW-0378">Hydrolase</keyword>
<keyword evidence="3" id="KW-0347">Helicase</keyword>
<comment type="caution">
    <text evidence="5">The sequence shown here is derived from an EMBL/GenBank/DDBJ whole genome shotgun (WGS) entry which is preliminary data.</text>
</comment>
<keyword evidence="4" id="KW-0067">ATP-binding</keyword>
<dbReference type="AlphaFoldDB" id="A0A3N0AT35"/>
<sequence>MDLSPYASAAEVHSVEGRVGCGKTQRLVEAVLDLLAQGVPPREIILFAATPAAACALERRLKAVVPLEDLPLVTTLPLYALDVLSSPQAEARTGRRGRILMGFEERLLLEDVKTSGVAPRRLSEMLKFFYRSWADLEPMSGDWFYDEQEERVFRLLVGSLRHRESYLACELPRAAFDYGQRFAHDLEAFRRDYVLVDDYQMASRASQCLAGLLARTALLVASEPCARTHGSEDYPHFSGIEELVAANPNAVRETLAYSHLSRVVTDAVNLLAADETLDARPVPCACTDQGSCEAVAFERPKSELTGVVSLVSHHLSYGARPQDIAVAAATRQWAARIAQALQAEGIAASPLSRPSLGGDMRHADTCRAARAFTLLRLAADPEDPLALRSWCGFGDYLAQSALANAVASGDAALSLRAGVAFADAPESALLRQQAASATTALAEAAEIVDCLSGLRGSALIDAAIVAVGADDDQGAALLRAAAKDAGEQATAPALCDAVQDRVLSPGFVGDGVRVGLPEDFAGQTACVVIMAGLVNGLVLPRRYFDPAQMERDKRPAMLAAEMAKTYACAGKAASTLLFTYFTEAPLAEAESLQLKIHRVRLREGERVCEVHPSETIRAITGVSYHD</sequence>
<dbReference type="GO" id="GO:0016787">
    <property type="term" value="F:hydrolase activity"/>
    <property type="evidence" value="ECO:0007669"/>
    <property type="project" value="UniProtKB-KW"/>
</dbReference>
<evidence type="ECO:0000313" key="5">
    <source>
        <dbReference type="EMBL" id="RNL37760.1"/>
    </source>
</evidence>
<dbReference type="Proteomes" id="UP000278327">
    <property type="component" value="Unassembled WGS sequence"/>
</dbReference>
<dbReference type="SUPFAM" id="SSF52540">
    <property type="entry name" value="P-loop containing nucleoside triphosphate hydrolases"/>
    <property type="match status" value="1"/>
</dbReference>
<evidence type="ECO:0000256" key="3">
    <source>
        <dbReference type="ARBA" id="ARBA00022806"/>
    </source>
</evidence>
<dbReference type="GO" id="GO:0005524">
    <property type="term" value="F:ATP binding"/>
    <property type="evidence" value="ECO:0007669"/>
    <property type="project" value="UniProtKB-KW"/>
</dbReference>
<dbReference type="Gene3D" id="3.40.50.300">
    <property type="entry name" value="P-loop containing nucleotide triphosphate hydrolases"/>
    <property type="match status" value="1"/>
</dbReference>
<dbReference type="EMBL" id="QICA01000010">
    <property type="protein sequence ID" value="RNL37760.1"/>
    <property type="molecule type" value="Genomic_DNA"/>
</dbReference>
<dbReference type="GO" id="GO:0004386">
    <property type="term" value="F:helicase activity"/>
    <property type="evidence" value="ECO:0007669"/>
    <property type="project" value="UniProtKB-KW"/>
</dbReference>
<accession>A0A3N0AT35</accession>
<proteinExistence type="predicted"/>
<organism evidence="5 6">
    <name type="scientific">Adlercreutzia equolifaciens subsp. celatus DSM 18785</name>
    <dbReference type="NCBI Taxonomy" id="1121021"/>
    <lineage>
        <taxon>Bacteria</taxon>
        <taxon>Bacillati</taxon>
        <taxon>Actinomycetota</taxon>
        <taxon>Coriobacteriia</taxon>
        <taxon>Eggerthellales</taxon>
        <taxon>Eggerthellaceae</taxon>
        <taxon>Adlercreutzia</taxon>
    </lineage>
</organism>
<evidence type="ECO:0000256" key="1">
    <source>
        <dbReference type="ARBA" id="ARBA00022741"/>
    </source>
</evidence>
<name>A0A3N0AT35_9ACTN</name>
<evidence type="ECO:0008006" key="7">
    <source>
        <dbReference type="Google" id="ProtNLM"/>
    </source>
</evidence>
<dbReference type="InterPro" id="IPR013986">
    <property type="entry name" value="DExx_box_DNA_helicase_dom_sf"/>
</dbReference>
<dbReference type="Gene3D" id="1.10.10.160">
    <property type="match status" value="1"/>
</dbReference>
<keyword evidence="1" id="KW-0547">Nucleotide-binding</keyword>
<keyword evidence="6" id="KW-1185">Reference proteome</keyword>
<evidence type="ECO:0000256" key="2">
    <source>
        <dbReference type="ARBA" id="ARBA00022801"/>
    </source>
</evidence>
<reference evidence="5 6" key="1">
    <citation type="journal article" date="2019" name="Microbiol. Resour. Announc.">
        <title>Draft Genome Sequences of Type Strains of Gordonibacter faecihominis, Paraeggerthella hongkongensis, Parvibacter caecicola,Slackia equolifaciens, Slackia faecicanis, and Slackia isoflavoniconvertens.</title>
        <authorList>
            <person name="Danylec N."/>
            <person name="Stoll D.A."/>
            <person name="Dotsch A."/>
            <person name="Huch M."/>
        </authorList>
    </citation>
    <scope>NUCLEOTIDE SEQUENCE [LARGE SCALE GENOMIC DNA]</scope>
    <source>
        <strain evidence="5 6">DSM 18785</strain>
    </source>
</reference>
<gene>
    <name evidence="5" type="ORF">DMP10_07155</name>
</gene>
<evidence type="ECO:0000256" key="4">
    <source>
        <dbReference type="ARBA" id="ARBA00022840"/>
    </source>
</evidence>